<evidence type="ECO:0000256" key="2">
    <source>
        <dbReference type="ARBA" id="ARBA00022801"/>
    </source>
</evidence>
<feature type="compositionally biased region" description="Gly residues" evidence="5">
    <location>
        <begin position="382"/>
        <end position="400"/>
    </location>
</feature>
<dbReference type="CDD" id="cd18787">
    <property type="entry name" value="SF2_C_DEAD"/>
    <property type="match status" value="1"/>
</dbReference>
<dbReference type="GO" id="GO:0016787">
    <property type="term" value="F:hydrolase activity"/>
    <property type="evidence" value="ECO:0007669"/>
    <property type="project" value="UniProtKB-KW"/>
</dbReference>
<dbReference type="GO" id="GO:0003676">
    <property type="term" value="F:nucleic acid binding"/>
    <property type="evidence" value="ECO:0007669"/>
    <property type="project" value="InterPro"/>
</dbReference>
<evidence type="ECO:0000256" key="4">
    <source>
        <dbReference type="ARBA" id="ARBA00022840"/>
    </source>
</evidence>
<dbReference type="InterPro" id="IPR001650">
    <property type="entry name" value="Helicase_C-like"/>
</dbReference>
<name>A0A6J7HNH5_9ZZZZ</name>
<dbReference type="InterPro" id="IPR011545">
    <property type="entry name" value="DEAD/DEAH_box_helicase_dom"/>
</dbReference>
<dbReference type="PROSITE" id="PS51194">
    <property type="entry name" value="HELICASE_CTER"/>
    <property type="match status" value="1"/>
</dbReference>
<dbReference type="InterPro" id="IPR050079">
    <property type="entry name" value="DEAD_box_RNA_helicase"/>
</dbReference>
<organism evidence="9">
    <name type="scientific">freshwater metagenome</name>
    <dbReference type="NCBI Taxonomy" id="449393"/>
    <lineage>
        <taxon>unclassified sequences</taxon>
        <taxon>metagenomes</taxon>
        <taxon>ecological metagenomes</taxon>
    </lineage>
</organism>
<gene>
    <name evidence="9" type="ORF">UFOPK3674_00549</name>
</gene>
<evidence type="ECO:0000259" key="7">
    <source>
        <dbReference type="PROSITE" id="PS51194"/>
    </source>
</evidence>
<keyword evidence="2" id="KW-0378">Hydrolase</keyword>
<dbReference type="PANTHER" id="PTHR47959:SF13">
    <property type="entry name" value="ATP-DEPENDENT RNA HELICASE RHLE"/>
    <property type="match status" value="1"/>
</dbReference>
<dbReference type="GO" id="GO:0005524">
    <property type="term" value="F:ATP binding"/>
    <property type="evidence" value="ECO:0007669"/>
    <property type="project" value="UniProtKB-KW"/>
</dbReference>
<dbReference type="PANTHER" id="PTHR47959">
    <property type="entry name" value="ATP-DEPENDENT RNA HELICASE RHLE-RELATED"/>
    <property type="match status" value="1"/>
</dbReference>
<keyword evidence="4" id="KW-0067">ATP-binding</keyword>
<dbReference type="EMBL" id="CAFBMX010000002">
    <property type="protein sequence ID" value="CAB4920948.1"/>
    <property type="molecule type" value="Genomic_DNA"/>
</dbReference>
<dbReference type="GO" id="GO:0003724">
    <property type="term" value="F:RNA helicase activity"/>
    <property type="evidence" value="ECO:0007669"/>
    <property type="project" value="InterPro"/>
</dbReference>
<keyword evidence="1" id="KW-0547">Nucleotide-binding</keyword>
<dbReference type="InterPro" id="IPR014014">
    <property type="entry name" value="RNA_helicase_DEAD_Q_motif"/>
</dbReference>
<feature type="compositionally biased region" description="Polar residues" evidence="5">
    <location>
        <begin position="450"/>
        <end position="462"/>
    </location>
</feature>
<dbReference type="Pfam" id="PF00271">
    <property type="entry name" value="Helicase_C"/>
    <property type="match status" value="1"/>
</dbReference>
<evidence type="ECO:0000256" key="1">
    <source>
        <dbReference type="ARBA" id="ARBA00022741"/>
    </source>
</evidence>
<proteinExistence type="predicted"/>
<dbReference type="Pfam" id="PF00270">
    <property type="entry name" value="DEAD"/>
    <property type="match status" value="1"/>
</dbReference>
<dbReference type="CDD" id="cd00268">
    <property type="entry name" value="DEADc"/>
    <property type="match status" value="1"/>
</dbReference>
<evidence type="ECO:0000256" key="3">
    <source>
        <dbReference type="ARBA" id="ARBA00022806"/>
    </source>
</evidence>
<feature type="region of interest" description="Disordered" evidence="5">
    <location>
        <begin position="372"/>
        <end position="462"/>
    </location>
</feature>
<evidence type="ECO:0000313" key="9">
    <source>
        <dbReference type="EMBL" id="CAB4920948.1"/>
    </source>
</evidence>
<accession>A0A6J7HNH5</accession>
<protein>
    <submittedName>
        <fullName evidence="9">Unannotated protein</fullName>
    </submittedName>
</protein>
<dbReference type="InterPro" id="IPR044742">
    <property type="entry name" value="DEAD/DEAH_RhlB"/>
</dbReference>
<dbReference type="InterPro" id="IPR000629">
    <property type="entry name" value="RNA-helicase_DEAD-box_CS"/>
</dbReference>
<evidence type="ECO:0000259" key="8">
    <source>
        <dbReference type="PROSITE" id="PS51195"/>
    </source>
</evidence>
<dbReference type="SMART" id="SM00490">
    <property type="entry name" value="HELICc"/>
    <property type="match status" value="1"/>
</dbReference>
<dbReference type="InterPro" id="IPR014001">
    <property type="entry name" value="Helicase_ATP-bd"/>
</dbReference>
<reference evidence="9" key="1">
    <citation type="submission" date="2020-05" db="EMBL/GenBank/DDBJ databases">
        <authorList>
            <person name="Chiriac C."/>
            <person name="Salcher M."/>
            <person name="Ghai R."/>
            <person name="Kavagutti S V."/>
        </authorList>
    </citation>
    <scope>NUCLEOTIDE SEQUENCE</scope>
</reference>
<dbReference type="SUPFAM" id="SSF52540">
    <property type="entry name" value="P-loop containing nucleoside triphosphate hydrolases"/>
    <property type="match status" value="1"/>
</dbReference>
<dbReference type="InterPro" id="IPR027417">
    <property type="entry name" value="P-loop_NTPase"/>
</dbReference>
<dbReference type="AlphaFoldDB" id="A0A6J7HNH5"/>
<sequence>MSERSFAELGVSRPVSDALAARGINAPFPVQRLVLEDLLAGHDVMVKSPTGSGKTLAFGIPVVERTAAEAKRPAALILAPTRELAQQIVEEIRREAHSRALKVACVYGGAGIHKQSQEAPKAHILVATPGRLQDLLDRGALTLEHVRMLVLDEADRMLDMGFRPAVDRIVKLIPHDRQTVVLSATLDGEAGALADKYTTDARRHEHAVSQDGPADISHAFERVTDEGKLDALLEHLRHPERDLALVFVRTKHGADRLAKRLTGHKVKAVAIHGNRSQGQRERALASFESGENDVLVATDVAARGIDVRGVSHVINFDAPGQTDDYVHRIGRTGRAGATGIGVTFVTDAQSGDVSKIARDLKLEDEFAAAGLRLSAPSQQSGRSGGGYQGGNGGGGGGRGGRSSYKGRSGSSSGSGSGSGSGAPKARRRKGSGAVGGPSAPDRAGSGGGSQRTVYSSKPSRGR</sequence>
<dbReference type="GO" id="GO:0005829">
    <property type="term" value="C:cytosol"/>
    <property type="evidence" value="ECO:0007669"/>
    <property type="project" value="TreeGrafter"/>
</dbReference>
<dbReference type="PROSITE" id="PS51192">
    <property type="entry name" value="HELICASE_ATP_BIND_1"/>
    <property type="match status" value="1"/>
</dbReference>
<dbReference type="Gene3D" id="3.40.50.300">
    <property type="entry name" value="P-loop containing nucleotide triphosphate hydrolases"/>
    <property type="match status" value="2"/>
</dbReference>
<feature type="domain" description="DEAD-box RNA helicase Q" evidence="8">
    <location>
        <begin position="4"/>
        <end position="32"/>
    </location>
</feature>
<feature type="domain" description="Helicase ATP-binding" evidence="6">
    <location>
        <begin position="35"/>
        <end position="204"/>
    </location>
</feature>
<feature type="domain" description="Helicase C-terminal" evidence="7">
    <location>
        <begin position="228"/>
        <end position="382"/>
    </location>
</feature>
<dbReference type="PROSITE" id="PS00039">
    <property type="entry name" value="DEAD_ATP_HELICASE"/>
    <property type="match status" value="1"/>
</dbReference>
<feature type="compositionally biased region" description="Low complexity" evidence="5">
    <location>
        <begin position="401"/>
        <end position="411"/>
    </location>
</feature>
<keyword evidence="3" id="KW-0347">Helicase</keyword>
<evidence type="ECO:0000256" key="5">
    <source>
        <dbReference type="SAM" id="MobiDB-lite"/>
    </source>
</evidence>
<evidence type="ECO:0000259" key="6">
    <source>
        <dbReference type="PROSITE" id="PS51192"/>
    </source>
</evidence>
<dbReference type="PROSITE" id="PS51195">
    <property type="entry name" value="Q_MOTIF"/>
    <property type="match status" value="1"/>
</dbReference>
<dbReference type="SMART" id="SM00487">
    <property type="entry name" value="DEXDc"/>
    <property type="match status" value="1"/>
</dbReference>